<dbReference type="InterPro" id="IPR051218">
    <property type="entry name" value="Sec_MonoDiacylglyc_Lipase"/>
</dbReference>
<gene>
    <name evidence="9" type="ORF">VP1G_00969</name>
</gene>
<dbReference type="OrthoDB" id="426718at2759"/>
<keyword evidence="5" id="KW-0472">Membrane</keyword>
<comment type="catalytic activity">
    <reaction evidence="2">
        <text>a diacylglycerol + H2O = a monoacylglycerol + a fatty acid + H(+)</text>
        <dbReference type="Rhea" id="RHEA:32731"/>
        <dbReference type="ChEBI" id="CHEBI:15377"/>
        <dbReference type="ChEBI" id="CHEBI:15378"/>
        <dbReference type="ChEBI" id="CHEBI:17408"/>
        <dbReference type="ChEBI" id="CHEBI:18035"/>
        <dbReference type="ChEBI" id="CHEBI:28868"/>
    </reaction>
</comment>
<comment type="catalytic activity">
    <reaction evidence="3">
        <text>a monoacylglycerol + H2O = glycerol + a fatty acid + H(+)</text>
        <dbReference type="Rhea" id="RHEA:15245"/>
        <dbReference type="ChEBI" id="CHEBI:15377"/>
        <dbReference type="ChEBI" id="CHEBI:15378"/>
        <dbReference type="ChEBI" id="CHEBI:17408"/>
        <dbReference type="ChEBI" id="CHEBI:17754"/>
        <dbReference type="ChEBI" id="CHEBI:28868"/>
    </reaction>
</comment>
<keyword evidence="5" id="KW-0812">Transmembrane</keyword>
<dbReference type="AlphaFoldDB" id="A0A194UPM0"/>
<feature type="transmembrane region" description="Helical" evidence="5">
    <location>
        <begin position="362"/>
        <end position="381"/>
    </location>
</feature>
<comment type="similarity">
    <text evidence="1">Belongs to the AB hydrolase superfamily. Lipase family. Class 3 subfamily.</text>
</comment>
<evidence type="ECO:0000256" key="2">
    <source>
        <dbReference type="ARBA" id="ARBA00047591"/>
    </source>
</evidence>
<feature type="transmembrane region" description="Helical" evidence="5">
    <location>
        <begin position="524"/>
        <end position="549"/>
    </location>
</feature>
<feature type="transmembrane region" description="Helical" evidence="5">
    <location>
        <begin position="561"/>
        <end position="583"/>
    </location>
</feature>
<evidence type="ECO:0000256" key="4">
    <source>
        <dbReference type="SAM" id="MobiDB-lite"/>
    </source>
</evidence>
<accession>A0A194UPM0</accession>
<evidence type="ECO:0000256" key="6">
    <source>
        <dbReference type="SAM" id="SignalP"/>
    </source>
</evidence>
<feature type="transmembrane region" description="Helical" evidence="5">
    <location>
        <begin position="479"/>
        <end position="499"/>
    </location>
</feature>
<dbReference type="Proteomes" id="UP000078576">
    <property type="component" value="Unassembled WGS sequence"/>
</dbReference>
<proteinExistence type="inferred from homology"/>
<evidence type="ECO:0000256" key="3">
    <source>
        <dbReference type="ARBA" id="ARBA00048461"/>
    </source>
</evidence>
<evidence type="ECO:0000256" key="1">
    <source>
        <dbReference type="ARBA" id="ARBA00043996"/>
    </source>
</evidence>
<organism evidence="9 10">
    <name type="scientific">Cytospora mali</name>
    <name type="common">Apple Valsa canker fungus</name>
    <name type="synonym">Valsa mali</name>
    <dbReference type="NCBI Taxonomy" id="578113"/>
    <lineage>
        <taxon>Eukaryota</taxon>
        <taxon>Fungi</taxon>
        <taxon>Dikarya</taxon>
        <taxon>Ascomycota</taxon>
        <taxon>Pezizomycotina</taxon>
        <taxon>Sordariomycetes</taxon>
        <taxon>Sordariomycetidae</taxon>
        <taxon>Diaporthales</taxon>
        <taxon>Cytosporaceae</taxon>
        <taxon>Cytospora</taxon>
    </lineage>
</organism>
<protein>
    <submittedName>
        <fullName evidence="9">Lipase</fullName>
    </submittedName>
</protein>
<dbReference type="Gene3D" id="3.40.50.1820">
    <property type="entry name" value="alpha/beta hydrolase"/>
    <property type="match status" value="1"/>
</dbReference>
<dbReference type="SUPFAM" id="SSF53474">
    <property type="entry name" value="alpha/beta-Hydrolases"/>
    <property type="match status" value="1"/>
</dbReference>
<dbReference type="STRING" id="694573.A0A194UPM0"/>
<dbReference type="PANTHER" id="PTHR45856">
    <property type="entry name" value="ALPHA/BETA-HYDROLASES SUPERFAMILY PROTEIN"/>
    <property type="match status" value="1"/>
</dbReference>
<sequence>MRNLNVLILVGICAVATALAFPSMGEDGNAVNNMTNENTVLVTQDQLILFKLFAQYAGASYCPIGAVGSHVYCKHDICPASAEANATIYNSYYGDDTGVAAFTAIDHAASAIIVSVRGSVLTIDLKNWITNFRFEWVLCDFGDNCKAHGGFLDAYQELRDRNVYKDVLLAKTQYPKYDIIVTGHSLGGAVASILGAYLREMFLKVDIYTFGSPRIGNAALVKYVYNQPGKTYRITHYNDVVPRLPPMFWPFCYRHTAPEYWLEGGPEERTSYTADQIEECQGSADDHCNAGLYTPNVDSHLYYFVAISHCGESESRLLLSNGTDEGEGPLDGKEENRLTWFAKLDIQYVEDLKNGSGPKEKIIIWVFFGLCVTAFILRAYIRHVCFQRLLVEDWLMLLTLCLHLVVAILGQLFLGYVYDMAAAENGQLIPGAHFYEDSKKGLRAFGIVCLVSYAGIWVIKINFLVFFYRLGHQFKAYFIGWWIVLILVVGCGAAEIGTLQYHCLFGSTNAIFGTCSETTVLKEVYIRMIISCVLDVLSDAAILCFPISILWRVKIGLRKKLLLGGIFGLVGFTIAVTIVRGSIFGGVYKSINADGGNELNVSWIWFWLYVEYTVSFIIACCVSFRALFLQQEHRSQQARDQKRKETGSMYAMDENRKGFRAKARWLHDSLLDTCRDLEGTTATNAFGQPVPPSGRLSVDFERGLGAYNHQGIKTTEATLSSRSDTDSHSYSGTTVGDNFI</sequence>
<dbReference type="EMBL" id="KN714669">
    <property type="protein sequence ID" value="KUI53627.1"/>
    <property type="molecule type" value="Genomic_DNA"/>
</dbReference>
<evidence type="ECO:0000313" key="10">
    <source>
        <dbReference type="Proteomes" id="UP000078576"/>
    </source>
</evidence>
<keyword evidence="10" id="KW-1185">Reference proteome</keyword>
<feature type="domain" description="Rhodopsin" evidence="8">
    <location>
        <begin position="377"/>
        <end position="628"/>
    </location>
</feature>
<keyword evidence="6" id="KW-0732">Signal</keyword>
<feature type="transmembrane region" description="Helical" evidence="5">
    <location>
        <begin position="603"/>
        <end position="628"/>
    </location>
</feature>
<feature type="signal peptide" evidence="6">
    <location>
        <begin position="1"/>
        <end position="20"/>
    </location>
</feature>
<dbReference type="InterPro" id="IPR029058">
    <property type="entry name" value="AB_hydrolase_fold"/>
</dbReference>
<reference evidence="10" key="1">
    <citation type="submission" date="2014-12" db="EMBL/GenBank/DDBJ databases">
        <title>Genome Sequence of Valsa Canker Pathogens Uncovers a Specific Adaption of Colonization on Woody Bark.</title>
        <authorList>
            <person name="Yin Z."/>
            <person name="Liu H."/>
            <person name="Gao X."/>
            <person name="Li Z."/>
            <person name="Song N."/>
            <person name="Ke X."/>
            <person name="Dai Q."/>
            <person name="Wu Y."/>
            <person name="Sun Y."/>
            <person name="Xu J.-R."/>
            <person name="Kang Z.K."/>
            <person name="Wang L."/>
            <person name="Huang L."/>
        </authorList>
    </citation>
    <scope>NUCLEOTIDE SEQUENCE [LARGE SCALE GENOMIC DNA]</scope>
    <source>
        <strain evidence="10">SXYL134</strain>
    </source>
</reference>
<feature type="transmembrane region" description="Helical" evidence="5">
    <location>
        <begin position="393"/>
        <end position="418"/>
    </location>
</feature>
<evidence type="ECO:0000259" key="7">
    <source>
        <dbReference type="Pfam" id="PF01764"/>
    </source>
</evidence>
<evidence type="ECO:0000259" key="8">
    <source>
        <dbReference type="Pfam" id="PF20684"/>
    </source>
</evidence>
<feature type="chain" id="PRO_5008265726" evidence="6">
    <location>
        <begin position="21"/>
        <end position="740"/>
    </location>
</feature>
<feature type="transmembrane region" description="Helical" evidence="5">
    <location>
        <begin position="444"/>
        <end position="467"/>
    </location>
</feature>
<dbReference type="InterPro" id="IPR049326">
    <property type="entry name" value="Rhodopsin_dom_fungi"/>
</dbReference>
<dbReference type="PANTHER" id="PTHR45856:SF11">
    <property type="entry name" value="FUNGAL LIPASE-LIKE DOMAIN-CONTAINING PROTEIN"/>
    <property type="match status" value="1"/>
</dbReference>
<feature type="region of interest" description="Disordered" evidence="4">
    <location>
        <begin position="717"/>
        <end position="740"/>
    </location>
</feature>
<keyword evidence="5" id="KW-1133">Transmembrane helix</keyword>
<dbReference type="GO" id="GO:0006629">
    <property type="term" value="P:lipid metabolic process"/>
    <property type="evidence" value="ECO:0007669"/>
    <property type="project" value="InterPro"/>
</dbReference>
<dbReference type="InterPro" id="IPR002921">
    <property type="entry name" value="Fungal_lipase-type"/>
</dbReference>
<evidence type="ECO:0000256" key="5">
    <source>
        <dbReference type="SAM" id="Phobius"/>
    </source>
</evidence>
<dbReference type="CDD" id="cd00519">
    <property type="entry name" value="Lipase_3"/>
    <property type="match status" value="1"/>
</dbReference>
<dbReference type="Pfam" id="PF20684">
    <property type="entry name" value="Fung_rhodopsin"/>
    <property type="match status" value="1"/>
</dbReference>
<feature type="domain" description="Fungal lipase-type" evidence="7">
    <location>
        <begin position="114"/>
        <end position="247"/>
    </location>
</feature>
<dbReference type="Pfam" id="PF01764">
    <property type="entry name" value="Lipase_3"/>
    <property type="match status" value="1"/>
</dbReference>
<name>A0A194UPM0_CYTMA</name>
<evidence type="ECO:0000313" key="9">
    <source>
        <dbReference type="EMBL" id="KUI53627.1"/>
    </source>
</evidence>